<name>A0A7H0LLP6_9SPHN</name>
<dbReference type="Proteomes" id="UP000516148">
    <property type="component" value="Chromosome"/>
</dbReference>
<dbReference type="AlphaFoldDB" id="A0A7H0LLP6"/>
<dbReference type="RefSeq" id="WP_187762890.1">
    <property type="nucleotide sequence ID" value="NZ_CP061038.1"/>
</dbReference>
<dbReference type="PIRSF" id="PIRSF007580">
    <property type="entry name" value="UCP07580"/>
    <property type="match status" value="1"/>
</dbReference>
<accession>A0A7H0LLP6</accession>
<dbReference type="KEGG" id="spap:H3Z74_05185"/>
<protein>
    <submittedName>
        <fullName evidence="1">Metal-dependent hydrolase</fullName>
    </submittedName>
</protein>
<dbReference type="Pfam" id="PF10118">
    <property type="entry name" value="Metal_hydrol"/>
    <property type="match status" value="1"/>
</dbReference>
<keyword evidence="2" id="KW-1185">Reference proteome</keyword>
<evidence type="ECO:0000313" key="2">
    <source>
        <dbReference type="Proteomes" id="UP000516148"/>
    </source>
</evidence>
<dbReference type="InterPro" id="IPR016516">
    <property type="entry name" value="UCP07580"/>
</dbReference>
<organism evidence="1 2">
    <name type="scientific">Sphingomonas alpina</name>
    <dbReference type="NCBI Taxonomy" id="653931"/>
    <lineage>
        <taxon>Bacteria</taxon>
        <taxon>Pseudomonadati</taxon>
        <taxon>Pseudomonadota</taxon>
        <taxon>Alphaproteobacteria</taxon>
        <taxon>Sphingomonadales</taxon>
        <taxon>Sphingomonadaceae</taxon>
        <taxon>Sphingomonas</taxon>
    </lineage>
</organism>
<dbReference type="PANTHER" id="PTHR39456:SF1">
    <property type="entry name" value="METAL-DEPENDENT HYDROLASE"/>
    <property type="match status" value="1"/>
</dbReference>
<gene>
    <name evidence="1" type="ORF">H3Z74_05185</name>
</gene>
<sequence>MTNQATLTPPDLPIPLRDLRFNREQAGHPHWWHGNDPVASAFFNALSCTFPAGEKFFMDAVRAFRRDVSPHLQMQIKGFVAQEAVHSREHAAFNKLAADSGYEIDRLESRTKKVLGIARKRSKHHQLAATCALEHFTAMLAHELLANDSRDMDAAPADIGRLWSWHAIEEIEHKAVAYDTFLAVTADWSGLRRYFLRTRAMILASLILYGTIAANMRDLYHQDGLRGVRIWGRTIKYLFGKNGILRRIVPAWIGYFKPGFHPWQHDERALLARSQQRLGLGVA</sequence>
<dbReference type="GO" id="GO:0016787">
    <property type="term" value="F:hydrolase activity"/>
    <property type="evidence" value="ECO:0007669"/>
    <property type="project" value="UniProtKB-KW"/>
</dbReference>
<evidence type="ECO:0000313" key="1">
    <source>
        <dbReference type="EMBL" id="QNQ10599.1"/>
    </source>
</evidence>
<dbReference type="PANTHER" id="PTHR39456">
    <property type="entry name" value="METAL-DEPENDENT HYDROLASE"/>
    <property type="match status" value="1"/>
</dbReference>
<proteinExistence type="predicted"/>
<dbReference type="EMBL" id="CP061038">
    <property type="protein sequence ID" value="QNQ10599.1"/>
    <property type="molecule type" value="Genomic_DNA"/>
</dbReference>
<reference evidence="1 2" key="1">
    <citation type="submission" date="2020-09" db="EMBL/GenBank/DDBJ databases">
        <title>Sphingomonas sp., a new species isolated from pork steak.</title>
        <authorList>
            <person name="Heidler von Heilborn D."/>
        </authorList>
    </citation>
    <scope>NUCLEOTIDE SEQUENCE [LARGE SCALE GENOMIC DNA]</scope>
    <source>
        <strain evidence="2">S8-3T</strain>
    </source>
</reference>
<keyword evidence="1" id="KW-0378">Hydrolase</keyword>